<reference evidence="2 3" key="1">
    <citation type="submission" date="2016-01" db="EMBL/GenBank/DDBJ databases">
        <title>Complete genome sequence of strain Lentibacillus amyloliquefaciens LAM0015T isolated from saline sediment.</title>
        <authorList>
            <person name="Wang J.-L."/>
            <person name="He M.-X."/>
        </authorList>
    </citation>
    <scope>NUCLEOTIDE SEQUENCE [LARGE SCALE GENOMIC DNA]</scope>
    <source>
        <strain evidence="2 3">LAM0015</strain>
    </source>
</reference>
<evidence type="ECO:0000313" key="3">
    <source>
        <dbReference type="Proteomes" id="UP000050331"/>
    </source>
</evidence>
<dbReference type="OrthoDB" id="2300838at2"/>
<keyword evidence="3" id="KW-1185">Reference proteome</keyword>
<name>A0A0U3WKQ7_9BACI</name>
<organism evidence="2 3">
    <name type="scientific">Lentibacillus amyloliquefaciens</name>
    <dbReference type="NCBI Taxonomy" id="1472767"/>
    <lineage>
        <taxon>Bacteria</taxon>
        <taxon>Bacillati</taxon>
        <taxon>Bacillota</taxon>
        <taxon>Bacilli</taxon>
        <taxon>Bacillales</taxon>
        <taxon>Bacillaceae</taxon>
        <taxon>Lentibacillus</taxon>
    </lineage>
</organism>
<evidence type="ECO:0000313" key="2">
    <source>
        <dbReference type="EMBL" id="ALX50463.1"/>
    </source>
</evidence>
<feature type="region of interest" description="Disordered" evidence="1">
    <location>
        <begin position="39"/>
        <end position="59"/>
    </location>
</feature>
<dbReference type="EMBL" id="CP013862">
    <property type="protein sequence ID" value="ALX50463.1"/>
    <property type="molecule type" value="Genomic_DNA"/>
</dbReference>
<evidence type="ECO:0000256" key="1">
    <source>
        <dbReference type="SAM" id="MobiDB-lite"/>
    </source>
</evidence>
<dbReference type="AlphaFoldDB" id="A0A0U3WKQ7"/>
<accession>A0A0U3WKQ7</accession>
<gene>
    <name evidence="2" type="ORF">AOX59_18880</name>
</gene>
<sequence length="59" mass="6917">MGNKVLKPFQDKTNFYKLYEKGDTYKHNDADRVASLVQKGFLQETKNPPKKNKKVDKDE</sequence>
<dbReference type="KEGG" id="lao:AOX59_18880"/>
<proteinExistence type="predicted"/>
<dbReference type="RefSeq" id="WP_068448004.1">
    <property type="nucleotide sequence ID" value="NZ_CP013862.1"/>
</dbReference>
<dbReference type="STRING" id="1472767.AOX59_18880"/>
<feature type="compositionally biased region" description="Basic residues" evidence="1">
    <location>
        <begin position="48"/>
        <end position="59"/>
    </location>
</feature>
<dbReference type="Proteomes" id="UP000050331">
    <property type="component" value="Chromosome"/>
</dbReference>
<protein>
    <submittedName>
        <fullName evidence="2">Uncharacterized protein</fullName>
    </submittedName>
</protein>